<keyword evidence="3" id="KW-1185">Reference proteome</keyword>
<dbReference type="Proteomes" id="UP001519460">
    <property type="component" value="Unassembled WGS sequence"/>
</dbReference>
<accession>A0ABD0LNX7</accession>
<dbReference type="EMBL" id="JACVVK020000035">
    <property type="protein sequence ID" value="KAK7500724.1"/>
    <property type="molecule type" value="Genomic_DNA"/>
</dbReference>
<comment type="caution">
    <text evidence="2">The sequence shown here is derived from an EMBL/GenBank/DDBJ whole genome shotgun (WGS) entry which is preliminary data.</text>
</comment>
<feature type="compositionally biased region" description="Polar residues" evidence="1">
    <location>
        <begin position="77"/>
        <end position="93"/>
    </location>
</feature>
<reference evidence="2 3" key="1">
    <citation type="journal article" date="2023" name="Sci. Data">
        <title>Genome assembly of the Korean intertidal mud-creeper Batillaria attramentaria.</title>
        <authorList>
            <person name="Patra A.K."/>
            <person name="Ho P.T."/>
            <person name="Jun S."/>
            <person name="Lee S.J."/>
            <person name="Kim Y."/>
            <person name="Won Y.J."/>
        </authorList>
    </citation>
    <scope>NUCLEOTIDE SEQUENCE [LARGE SCALE GENOMIC DNA]</scope>
    <source>
        <strain evidence="2">Wonlab-2016</strain>
    </source>
</reference>
<feature type="region of interest" description="Disordered" evidence="1">
    <location>
        <begin position="75"/>
        <end position="124"/>
    </location>
</feature>
<evidence type="ECO:0000313" key="2">
    <source>
        <dbReference type="EMBL" id="KAK7500724.1"/>
    </source>
</evidence>
<evidence type="ECO:0000256" key="1">
    <source>
        <dbReference type="SAM" id="MobiDB-lite"/>
    </source>
</evidence>
<name>A0ABD0LNX7_9CAEN</name>
<protein>
    <submittedName>
        <fullName evidence="2">Uncharacterized protein</fullName>
    </submittedName>
</protein>
<feature type="compositionally biased region" description="Basic and acidic residues" evidence="1">
    <location>
        <begin position="101"/>
        <end position="113"/>
    </location>
</feature>
<organism evidence="2 3">
    <name type="scientific">Batillaria attramentaria</name>
    <dbReference type="NCBI Taxonomy" id="370345"/>
    <lineage>
        <taxon>Eukaryota</taxon>
        <taxon>Metazoa</taxon>
        <taxon>Spiralia</taxon>
        <taxon>Lophotrochozoa</taxon>
        <taxon>Mollusca</taxon>
        <taxon>Gastropoda</taxon>
        <taxon>Caenogastropoda</taxon>
        <taxon>Sorbeoconcha</taxon>
        <taxon>Cerithioidea</taxon>
        <taxon>Batillariidae</taxon>
        <taxon>Batillaria</taxon>
    </lineage>
</organism>
<gene>
    <name evidence="2" type="ORF">BaRGS_00007968</name>
</gene>
<sequence length="124" mass="13946">MPILLLVAGSKPEAPHNRVAVCSQPVVDFPLDAYLEHKKALKTLVGRREKKHDVFLSDFRESSIDGIMKHYGRQKEATATTDEGPQIDWSSCSKGPPLPTERIRYLPKPEGKKTRGHLPRFVDS</sequence>
<dbReference type="AlphaFoldDB" id="A0ABD0LNX7"/>
<proteinExistence type="predicted"/>
<evidence type="ECO:0000313" key="3">
    <source>
        <dbReference type="Proteomes" id="UP001519460"/>
    </source>
</evidence>